<keyword evidence="6 13" id="KW-0949">S-adenosyl-L-methionine</keyword>
<dbReference type="GO" id="GO:0008616">
    <property type="term" value="P:tRNA queuosine(34) biosynthetic process"/>
    <property type="evidence" value="ECO:0007669"/>
    <property type="project" value="UniProtKB-UniRule"/>
</dbReference>
<dbReference type="Gene3D" id="3.40.1780.10">
    <property type="entry name" value="QueA-like"/>
    <property type="match status" value="1"/>
</dbReference>
<dbReference type="HAMAP" id="MF_00113">
    <property type="entry name" value="QueA"/>
    <property type="match status" value="1"/>
</dbReference>
<evidence type="ECO:0000313" key="14">
    <source>
        <dbReference type="EMBL" id="SNB67675.1"/>
    </source>
</evidence>
<organism evidence="14 15">
    <name type="scientific">Arboricoccus pini</name>
    <dbReference type="NCBI Taxonomy" id="1963835"/>
    <lineage>
        <taxon>Bacteria</taxon>
        <taxon>Pseudomonadati</taxon>
        <taxon>Pseudomonadota</taxon>
        <taxon>Alphaproteobacteria</taxon>
        <taxon>Geminicoccales</taxon>
        <taxon>Geminicoccaceae</taxon>
        <taxon>Arboricoccus</taxon>
    </lineage>
</organism>
<evidence type="ECO:0000256" key="4">
    <source>
        <dbReference type="ARBA" id="ARBA00022490"/>
    </source>
</evidence>
<dbReference type="GO" id="GO:0051075">
    <property type="term" value="F:S-adenosylmethionine:tRNA ribosyltransferase-isomerase activity"/>
    <property type="evidence" value="ECO:0007669"/>
    <property type="project" value="UniProtKB-EC"/>
</dbReference>
<dbReference type="EMBL" id="FYEH01000006">
    <property type="protein sequence ID" value="SNB67675.1"/>
    <property type="molecule type" value="Genomic_DNA"/>
</dbReference>
<keyword evidence="5 13" id="KW-0808">Transferase</keyword>
<dbReference type="Pfam" id="PF02547">
    <property type="entry name" value="Queuosine_synth"/>
    <property type="match status" value="1"/>
</dbReference>
<evidence type="ECO:0000256" key="9">
    <source>
        <dbReference type="ARBA" id="ARBA00061210"/>
    </source>
</evidence>
<dbReference type="InterPro" id="IPR036100">
    <property type="entry name" value="QueA_sf"/>
</dbReference>
<proteinExistence type="inferred from homology"/>
<evidence type="ECO:0000256" key="5">
    <source>
        <dbReference type="ARBA" id="ARBA00022679"/>
    </source>
</evidence>
<dbReference type="UniPathway" id="UPA00392"/>
<dbReference type="SUPFAM" id="SSF111337">
    <property type="entry name" value="QueA-like"/>
    <property type="match status" value="1"/>
</dbReference>
<dbReference type="EC" id="2.4.99.17" evidence="10 13"/>
<keyword evidence="7 13" id="KW-0671">Queuosine biosynthesis</keyword>
<comment type="subunit">
    <text evidence="3 13">Monomer.</text>
</comment>
<keyword evidence="15" id="KW-1185">Reference proteome</keyword>
<evidence type="ECO:0000256" key="13">
    <source>
        <dbReference type="HAMAP-Rule" id="MF_00113"/>
    </source>
</evidence>
<evidence type="ECO:0000256" key="1">
    <source>
        <dbReference type="ARBA" id="ARBA00004496"/>
    </source>
</evidence>
<dbReference type="InterPro" id="IPR042118">
    <property type="entry name" value="QueA_dom1"/>
</dbReference>
<dbReference type="PANTHER" id="PTHR30307:SF0">
    <property type="entry name" value="S-ADENOSYLMETHIONINE:TRNA RIBOSYLTRANSFERASE-ISOMERASE"/>
    <property type="match status" value="1"/>
</dbReference>
<evidence type="ECO:0000313" key="15">
    <source>
        <dbReference type="Proteomes" id="UP000197065"/>
    </source>
</evidence>
<dbReference type="PANTHER" id="PTHR30307">
    <property type="entry name" value="S-ADENOSYLMETHIONINE:TRNA RIBOSYLTRANSFERASE-ISOMERASE"/>
    <property type="match status" value="1"/>
</dbReference>
<evidence type="ECO:0000256" key="2">
    <source>
        <dbReference type="ARBA" id="ARBA00004691"/>
    </source>
</evidence>
<keyword evidence="14" id="KW-0413">Isomerase</keyword>
<comment type="pathway">
    <text evidence="2 13">tRNA modification; tRNA-queuosine biosynthesis.</text>
</comment>
<evidence type="ECO:0000256" key="11">
    <source>
        <dbReference type="ARBA" id="ARBA00069325"/>
    </source>
</evidence>
<comment type="function">
    <text evidence="13">Transfers and isomerizes the ribose moiety from AdoMet to the 7-aminomethyl group of 7-deazaguanine (preQ1-tRNA) to give epoxyqueuosine (oQ-tRNA).</text>
</comment>
<dbReference type="InterPro" id="IPR042119">
    <property type="entry name" value="QueA_dom2"/>
</dbReference>
<dbReference type="InterPro" id="IPR003699">
    <property type="entry name" value="QueA"/>
</dbReference>
<evidence type="ECO:0000256" key="7">
    <source>
        <dbReference type="ARBA" id="ARBA00022785"/>
    </source>
</evidence>
<dbReference type="FunFam" id="3.40.1780.10:FF:000001">
    <property type="entry name" value="S-adenosylmethionine:tRNA ribosyltransferase-isomerase"/>
    <property type="match status" value="1"/>
</dbReference>
<dbReference type="GO" id="GO:0005737">
    <property type="term" value="C:cytoplasm"/>
    <property type="evidence" value="ECO:0007669"/>
    <property type="project" value="UniProtKB-SubCell"/>
</dbReference>
<evidence type="ECO:0000256" key="10">
    <source>
        <dbReference type="ARBA" id="ARBA00066503"/>
    </source>
</evidence>
<comment type="similarity">
    <text evidence="9 13">Belongs to the QueA family.</text>
</comment>
<dbReference type="NCBIfam" id="TIGR00113">
    <property type="entry name" value="queA"/>
    <property type="match status" value="1"/>
</dbReference>
<dbReference type="Gene3D" id="2.40.10.240">
    <property type="entry name" value="QueA-like"/>
    <property type="match status" value="1"/>
</dbReference>
<gene>
    <name evidence="13" type="primary">queA</name>
    <name evidence="14" type="ORF">SAMN07250955_10617</name>
</gene>
<dbReference type="OrthoDB" id="9805933at2"/>
<comment type="subcellular location">
    <subcellularLocation>
        <location evidence="1 13">Cytoplasm</location>
    </subcellularLocation>
</comment>
<evidence type="ECO:0000256" key="3">
    <source>
        <dbReference type="ARBA" id="ARBA00011245"/>
    </source>
</evidence>
<dbReference type="NCBIfam" id="NF001140">
    <property type="entry name" value="PRK00147.1"/>
    <property type="match status" value="1"/>
</dbReference>
<reference evidence="14 15" key="1">
    <citation type="submission" date="2017-06" db="EMBL/GenBank/DDBJ databases">
        <authorList>
            <person name="Kim H.J."/>
            <person name="Triplett B.A."/>
        </authorList>
    </citation>
    <scope>NUCLEOTIDE SEQUENCE [LARGE SCALE GENOMIC DNA]</scope>
    <source>
        <strain evidence="14 15">B29T1</strain>
    </source>
</reference>
<sequence length="354" mass="38202">MDVSLFDFDLPSDLIAQTPAVNRDAARLLTIGATLADRAIVELPDLLRPGDLLIVNDTRVLPVRFEGHRAASGERPALVFAATLVEPSGTDHWWALCRPAKRLRAGDPVRLGQTLLARVAGKDDEGRVLLAFELEGQALLAGIKAEGAMPLPPYIHRPAGATAADRLRYQTVFAARDGAVAAPTAALHFTEALLARLAAAGIERASLTLHVGMGTFQPVKAEDTAGHIMHEEWYELPAATVAAIERTRAQGGRVVAVGTTVLRTLESALDDQGRIVARSGRTGIFITPGWQFRTADLLLTNFHLPRSTLFMLVSAFGGMDRLKAAYAHAIKERYRFFSYGDACLIERAEASLPG</sequence>
<comment type="catalytic activity">
    <reaction evidence="8 13">
        <text>7-aminomethyl-7-carbaguanosine(34) in tRNA + S-adenosyl-L-methionine = epoxyqueuosine(34) in tRNA + adenine + L-methionine + 2 H(+)</text>
        <dbReference type="Rhea" id="RHEA:32155"/>
        <dbReference type="Rhea" id="RHEA-COMP:10342"/>
        <dbReference type="Rhea" id="RHEA-COMP:18582"/>
        <dbReference type="ChEBI" id="CHEBI:15378"/>
        <dbReference type="ChEBI" id="CHEBI:16708"/>
        <dbReference type="ChEBI" id="CHEBI:57844"/>
        <dbReference type="ChEBI" id="CHEBI:59789"/>
        <dbReference type="ChEBI" id="CHEBI:82833"/>
        <dbReference type="ChEBI" id="CHEBI:194443"/>
        <dbReference type="EC" id="2.4.99.17"/>
    </reaction>
</comment>
<name>A0A212R694_9PROT</name>
<dbReference type="RefSeq" id="WP_088561334.1">
    <property type="nucleotide sequence ID" value="NZ_FYEH01000006.1"/>
</dbReference>
<evidence type="ECO:0000256" key="6">
    <source>
        <dbReference type="ARBA" id="ARBA00022691"/>
    </source>
</evidence>
<evidence type="ECO:0000256" key="8">
    <source>
        <dbReference type="ARBA" id="ARBA00052751"/>
    </source>
</evidence>
<evidence type="ECO:0000256" key="12">
    <source>
        <dbReference type="ARBA" id="ARBA00076160"/>
    </source>
</evidence>
<keyword evidence="4 13" id="KW-0963">Cytoplasm</keyword>
<dbReference type="AlphaFoldDB" id="A0A212R694"/>
<protein>
    <recommendedName>
        <fullName evidence="11 13">S-adenosylmethionine:tRNA ribosyltransferase-isomerase</fullName>
        <ecNumber evidence="10 13">2.4.99.17</ecNumber>
    </recommendedName>
    <alternativeName>
        <fullName evidence="12 13">Queuosine biosynthesis protein QueA</fullName>
    </alternativeName>
</protein>
<accession>A0A212R694</accession>
<dbReference type="Proteomes" id="UP000197065">
    <property type="component" value="Unassembled WGS sequence"/>
</dbReference>